<accession>A0A7J6SER9</accession>
<sequence>VQAITSDPLEKERKELANYAGRVQALHQHIVRLLTLTDEVTKVRQDILKDIQLIDAPEEDEDTLVGRDRKGAQEPTDGYSRATATFVDRVAEQNKTARDARPQLEKTKMTAQELVKRTGALQEKLRSRDRAFDELNHYNQKVTDLKADLAKKSKPNPKEDDRLARNVDKHRMAQERFTALDREVRDDMKGLVGQKVGEIARVIAEYSRYIGVIAAGDGKDVDTYSREIPGLVEGEEAKKDAATTAEGKEAKKDTPISAEEEAKKDTPIPAEEGPKKDTPIPAEEGPNKDTPIPADVQEQERLLLFLQLIISQYYSMVVFASRKWRNFTAKVVGVKSIPFDPLEKQRAAVLEHAAKAEALYKQLLRLSNLTDEIRSAQLEITRQSREVIAPPAKDEEASTLCSTADSGAGYTQAICLFADQLSRCEQSLQALRPQLQVAVAEAQKLVQRNADLQQKLKDRDRAYADLDHYNHKIEDLKTDASKRSKKDVKGEERLARNVAKHRMAEVHFIQLDEQVRVEMSQLLEGTEADFAKIIAQYSRYLGVSAFAGMQGITTFTDQVPSMVRQQVERDEDPFPFHNQNSGLSSCQRLYVWVVGPLESLVWAYYTPIVRRPSHCAVSRSPSVLWGGGGGSVTESSLITRLAGCCCPSECSPLNVWEGIFSADGFCLEFYC</sequence>
<proteinExistence type="predicted"/>
<dbReference type="Gene3D" id="1.20.1270.60">
    <property type="entry name" value="Arfaptin homology (AH) domain/BAR domain"/>
    <property type="match status" value="2"/>
</dbReference>
<dbReference type="AlphaFoldDB" id="A0A7J6SER9"/>
<feature type="region of interest" description="Disordered" evidence="2">
    <location>
        <begin position="235"/>
        <end position="293"/>
    </location>
</feature>
<evidence type="ECO:0000313" key="4">
    <source>
        <dbReference type="Proteomes" id="UP000574390"/>
    </source>
</evidence>
<organism evidence="3 4">
    <name type="scientific">Perkinsus olseni</name>
    <name type="common">Perkinsus atlanticus</name>
    <dbReference type="NCBI Taxonomy" id="32597"/>
    <lineage>
        <taxon>Eukaryota</taxon>
        <taxon>Sar</taxon>
        <taxon>Alveolata</taxon>
        <taxon>Perkinsozoa</taxon>
        <taxon>Perkinsea</taxon>
        <taxon>Perkinsida</taxon>
        <taxon>Perkinsidae</taxon>
        <taxon>Perkinsus</taxon>
    </lineage>
</organism>
<feature type="non-terminal residue" evidence="3">
    <location>
        <position position="1"/>
    </location>
</feature>
<feature type="coiled-coil region" evidence="1">
    <location>
        <begin position="435"/>
        <end position="479"/>
    </location>
</feature>
<name>A0A7J6SER9_PEROL</name>
<reference evidence="3 4" key="1">
    <citation type="submission" date="2020-04" db="EMBL/GenBank/DDBJ databases">
        <title>Perkinsus olseni comparative genomics.</title>
        <authorList>
            <person name="Bogema D.R."/>
        </authorList>
    </citation>
    <scope>NUCLEOTIDE SEQUENCE [LARGE SCALE GENOMIC DNA]</scope>
    <source>
        <strain evidence="3">ATCC PRA-205</strain>
    </source>
</reference>
<dbReference type="InterPro" id="IPR027267">
    <property type="entry name" value="AH/BAR_dom_sf"/>
</dbReference>
<dbReference type="Proteomes" id="UP000574390">
    <property type="component" value="Unassembled WGS sequence"/>
</dbReference>
<protein>
    <submittedName>
        <fullName evidence="3">Uncharacterized protein</fullName>
    </submittedName>
</protein>
<dbReference type="SUPFAM" id="SSF103657">
    <property type="entry name" value="BAR/IMD domain-like"/>
    <property type="match status" value="1"/>
</dbReference>
<dbReference type="EMBL" id="JABANM010015561">
    <property type="protein sequence ID" value="KAF4730846.1"/>
    <property type="molecule type" value="Genomic_DNA"/>
</dbReference>
<comment type="caution">
    <text evidence="3">The sequence shown here is derived from an EMBL/GenBank/DDBJ whole genome shotgun (WGS) entry which is preliminary data.</text>
</comment>
<evidence type="ECO:0000256" key="1">
    <source>
        <dbReference type="SAM" id="Coils"/>
    </source>
</evidence>
<keyword evidence="1" id="KW-0175">Coiled coil</keyword>
<evidence type="ECO:0000256" key="2">
    <source>
        <dbReference type="SAM" id="MobiDB-lite"/>
    </source>
</evidence>
<feature type="compositionally biased region" description="Basic and acidic residues" evidence="2">
    <location>
        <begin position="235"/>
        <end position="278"/>
    </location>
</feature>
<evidence type="ECO:0000313" key="3">
    <source>
        <dbReference type="EMBL" id="KAF4730846.1"/>
    </source>
</evidence>
<gene>
    <name evidence="3" type="ORF">FOZ62_025215</name>
</gene>